<keyword evidence="1" id="KW-0812">Transmembrane</keyword>
<reference evidence="3" key="2">
    <citation type="submission" date="2020-10" db="UniProtKB">
        <authorList>
            <consortium name="WormBaseParasite"/>
        </authorList>
    </citation>
    <scope>IDENTIFICATION</scope>
</reference>
<feature type="transmembrane region" description="Helical" evidence="1">
    <location>
        <begin position="21"/>
        <end position="43"/>
    </location>
</feature>
<keyword evidence="1" id="KW-0472">Membrane</keyword>
<dbReference type="Proteomes" id="UP000492821">
    <property type="component" value="Unassembled WGS sequence"/>
</dbReference>
<protein>
    <submittedName>
        <fullName evidence="3">CX domain-containing protein</fullName>
    </submittedName>
</protein>
<proteinExistence type="predicted"/>
<organism evidence="2 3">
    <name type="scientific">Panagrellus redivivus</name>
    <name type="common">Microworm</name>
    <dbReference type="NCBI Taxonomy" id="6233"/>
    <lineage>
        <taxon>Eukaryota</taxon>
        <taxon>Metazoa</taxon>
        <taxon>Ecdysozoa</taxon>
        <taxon>Nematoda</taxon>
        <taxon>Chromadorea</taxon>
        <taxon>Rhabditida</taxon>
        <taxon>Tylenchina</taxon>
        <taxon>Panagrolaimomorpha</taxon>
        <taxon>Panagrolaimoidea</taxon>
        <taxon>Panagrolaimidae</taxon>
        <taxon>Panagrellus</taxon>
    </lineage>
</organism>
<reference evidence="2" key="1">
    <citation type="journal article" date="2013" name="Genetics">
        <title>The draft genome and transcriptome of Panagrellus redivivus are shaped by the harsh demands of a free-living lifestyle.</title>
        <authorList>
            <person name="Srinivasan J."/>
            <person name="Dillman A.R."/>
            <person name="Macchietto M.G."/>
            <person name="Heikkinen L."/>
            <person name="Lakso M."/>
            <person name="Fracchia K.M."/>
            <person name="Antoshechkin I."/>
            <person name="Mortazavi A."/>
            <person name="Wong G."/>
            <person name="Sternberg P.W."/>
        </authorList>
    </citation>
    <scope>NUCLEOTIDE SEQUENCE [LARGE SCALE GENOMIC DNA]</scope>
    <source>
        <strain evidence="2">MT8872</strain>
    </source>
</reference>
<accession>A0A7E4ZV47</accession>
<dbReference type="WBParaSite" id="Pan_g19081.t1">
    <property type="protein sequence ID" value="Pan_g19081.t1"/>
    <property type="gene ID" value="Pan_g19081"/>
</dbReference>
<evidence type="ECO:0000313" key="3">
    <source>
        <dbReference type="WBParaSite" id="Pan_g19081.t1"/>
    </source>
</evidence>
<keyword evidence="2" id="KW-1185">Reference proteome</keyword>
<keyword evidence="1" id="KW-1133">Transmembrane helix</keyword>
<dbReference type="AlphaFoldDB" id="A0A7E4ZV47"/>
<evidence type="ECO:0000313" key="2">
    <source>
        <dbReference type="Proteomes" id="UP000492821"/>
    </source>
</evidence>
<name>A0A7E4ZV47_PANRE</name>
<sequence>MESSGREETKFVKRYTPNSSVIDFVKAMKWILLIGYIAVLAILPCDCAEFRANFTCFEQPHDIGDVYFLTIGTLDGKDMRNLQTVPYNMNDMALTSNDPPNFQVVGYQVWFFFDCDCMNALYFYDSTNSVTDYDAGQVELSEKCPSIST</sequence>
<evidence type="ECO:0000256" key="1">
    <source>
        <dbReference type="SAM" id="Phobius"/>
    </source>
</evidence>